<dbReference type="Proteomes" id="UP000028730">
    <property type="component" value="Unassembled WGS sequence"/>
</dbReference>
<name>A0A086BNP5_9BIFI</name>
<dbReference type="EMBL" id="ATLK01000002">
    <property type="protein sequence ID" value="KFF30559.1"/>
    <property type="molecule type" value="Genomic_DNA"/>
</dbReference>
<evidence type="ECO:0000313" key="1">
    <source>
        <dbReference type="EMBL" id="KFF30559.1"/>
    </source>
</evidence>
<keyword evidence="2" id="KW-1185">Reference proteome</keyword>
<evidence type="ECO:0000313" key="2">
    <source>
        <dbReference type="Proteomes" id="UP000028730"/>
    </source>
</evidence>
<protein>
    <submittedName>
        <fullName evidence="1">Uncharacterized protein</fullName>
    </submittedName>
</protein>
<sequence length="187" mass="21241">MTHPSNNPKRRRHWPRVLAVFLTIVLAFGAWGGWHMWRTSLPVSHAHNDPMTVQMRAMFREYGTLQKAIAASDDKDIKYRKLDYDMGNYISFVDVTMDGKTMEIISNAGHIIDDGDAYSIGFYPATSNPGTDVCSSTLWLSDKTADYFRDCDTGKEEQTSLGMSRAQQEQLARKACWKLIDTAVAHW</sequence>
<proteinExistence type="predicted"/>
<comment type="caution">
    <text evidence="1">The sequence shown here is derived from an EMBL/GenBank/DDBJ whole genome shotgun (WGS) entry which is preliminary data.</text>
</comment>
<organism evidence="1 2">
    <name type="scientific">Bifidobacterium bombi DSM 19703</name>
    <dbReference type="NCBI Taxonomy" id="1341695"/>
    <lineage>
        <taxon>Bacteria</taxon>
        <taxon>Bacillati</taxon>
        <taxon>Actinomycetota</taxon>
        <taxon>Actinomycetes</taxon>
        <taxon>Bifidobacteriales</taxon>
        <taxon>Bifidobacteriaceae</taxon>
        <taxon>Bifidobacterium</taxon>
    </lineage>
</organism>
<dbReference type="AlphaFoldDB" id="A0A086BNP5"/>
<reference evidence="1 2" key="1">
    <citation type="journal article" date="2014" name="Appl. Environ. Microbiol.">
        <title>Genomic encyclopedia of type strains of the genus Bifidobacterium.</title>
        <authorList>
            <person name="Milani C."/>
            <person name="Lugli G.A."/>
            <person name="Duranti S."/>
            <person name="Turroni F."/>
            <person name="Bottacini F."/>
            <person name="Mangifesta M."/>
            <person name="Sanchez B."/>
            <person name="Viappiani A."/>
            <person name="Mancabelli L."/>
            <person name="Taminiau B."/>
            <person name="Delcenserie V."/>
            <person name="Barrangou R."/>
            <person name="Margolles A."/>
            <person name="van Sinderen D."/>
            <person name="Ventura M."/>
        </authorList>
    </citation>
    <scope>NUCLEOTIDE SEQUENCE [LARGE SCALE GENOMIC DNA]</scope>
    <source>
        <strain evidence="1 2">DSM 19703</strain>
    </source>
</reference>
<dbReference type="STRING" id="1341695.BBOMB_1419"/>
<gene>
    <name evidence="1" type="ORF">BBOMB_1419</name>
</gene>
<accession>A0A086BNP5</accession>